<keyword evidence="1 10" id="KW-0963">Cytoplasm</keyword>
<dbReference type="Gene3D" id="3.90.190.20">
    <property type="entry name" value="Mur ligase, C-terminal domain"/>
    <property type="match status" value="1"/>
</dbReference>
<feature type="domain" description="Mur ligase central" evidence="11">
    <location>
        <begin position="108"/>
        <end position="296"/>
    </location>
</feature>
<dbReference type="PATRIC" id="fig|1594731.3.peg.150"/>
<dbReference type="EMBL" id="LN774881">
    <property type="protein sequence ID" value="CEN32114.1"/>
    <property type="molecule type" value="Genomic_DNA"/>
</dbReference>
<comment type="subcellular location">
    <subcellularLocation>
        <location evidence="10">Cytoplasm</location>
    </subcellularLocation>
</comment>
<keyword evidence="13" id="KW-1185">Reference proteome</keyword>
<dbReference type="GO" id="GO:0008360">
    <property type="term" value="P:regulation of cell shape"/>
    <property type="evidence" value="ECO:0007669"/>
    <property type="project" value="UniProtKB-KW"/>
</dbReference>
<dbReference type="GO" id="GO:0009252">
    <property type="term" value="P:peptidoglycan biosynthetic process"/>
    <property type="evidence" value="ECO:0007669"/>
    <property type="project" value="UniProtKB-UniRule"/>
</dbReference>
<evidence type="ECO:0000256" key="1">
    <source>
        <dbReference type="ARBA" id="ARBA00022490"/>
    </source>
</evidence>
<dbReference type="InterPro" id="IPR005863">
    <property type="entry name" value="UDP-N-AcMur_synth"/>
</dbReference>
<evidence type="ECO:0000313" key="12">
    <source>
        <dbReference type="EMBL" id="CEN32114.1"/>
    </source>
</evidence>
<evidence type="ECO:0000256" key="7">
    <source>
        <dbReference type="ARBA" id="ARBA00022984"/>
    </source>
</evidence>
<dbReference type="STRING" id="1594731.WEOB_161"/>
<evidence type="ECO:0000256" key="4">
    <source>
        <dbReference type="ARBA" id="ARBA00022741"/>
    </source>
</evidence>
<dbReference type="InterPro" id="IPR013221">
    <property type="entry name" value="Mur_ligase_cen"/>
</dbReference>
<dbReference type="AlphaFoldDB" id="A0A0H5BX03"/>
<protein>
    <recommendedName>
        <fullName evidence="10">UDP-N-acetylmuramoyl-tripeptide--D-alanyl-D-alanine ligase</fullName>
        <ecNumber evidence="10">6.3.2.10</ecNumber>
    </recommendedName>
    <alternativeName>
        <fullName evidence="10">D-alanyl-D-alanine-adding enzyme</fullName>
    </alternativeName>
</protein>
<keyword evidence="4 10" id="KW-0547">Nucleotide-binding</keyword>
<dbReference type="GO" id="GO:0005524">
    <property type="term" value="F:ATP binding"/>
    <property type="evidence" value="ECO:0007669"/>
    <property type="project" value="UniProtKB-UniRule"/>
</dbReference>
<dbReference type="SUPFAM" id="SSF53623">
    <property type="entry name" value="MurD-like peptide ligases, catalytic domain"/>
    <property type="match status" value="1"/>
</dbReference>
<evidence type="ECO:0000256" key="6">
    <source>
        <dbReference type="ARBA" id="ARBA00022960"/>
    </source>
</evidence>
<keyword evidence="5 10" id="KW-0067">ATP-binding</keyword>
<keyword evidence="7 10" id="KW-0573">Peptidoglycan synthesis</keyword>
<organism evidence="12 13">
    <name type="scientific">Candidatus Westeberhardia cardiocondylae</name>
    <dbReference type="NCBI Taxonomy" id="1594731"/>
    <lineage>
        <taxon>Bacteria</taxon>
        <taxon>Pseudomonadati</taxon>
        <taxon>Pseudomonadota</taxon>
        <taxon>Gammaproteobacteria</taxon>
        <taxon>Enterobacterales</taxon>
        <taxon>Enterobacteriaceae</taxon>
        <taxon>ant endosymbionts</taxon>
        <taxon>Candidatus Westeberhardia</taxon>
    </lineage>
</organism>
<comment type="similarity">
    <text evidence="10">Belongs to the MurCDEF family. MurF subfamily.</text>
</comment>
<sequence>MITLDLQIISKILNAKRIGKNHTIFTIETDSRNIQYKKQCLFVALCGNKYNGHNFVEKAISLGAIAILVNCHFPFLKTPQLIVSDTLNALNKLSHWIRKQFTIPIVAITGSSGKTTVKEMTASILRQTGKVLCTKKNFNNHIGVSLTLLKLNKKHNFGVIEIGANQFGEIYQCAKQTSPKSALINNIFLSHLNGFKSLQGIAKAKSEIFTGLPNKGYAILNNDNNYFPLWKGKLKNKKILRFSKNFSKHANIFSKNIRHHTKGTSFTLCTKKGTCKIYIPLLGNHNVSNALAAITSAISVNKNITLLEITTGLKQIKKIPGRLFPIPLNKNHLLLDDSYNSNIGSLIEGAKVLENMPGYKIMVIGDILEMGAKKIQYHKIAGKLIKKINIDEVLSFGYLSKYITRAIDNHISKHFNDNISLISYLLHSLSKNIKITILIKGSRNTKMEEIIFSLQEEYHVQMSY</sequence>
<evidence type="ECO:0000256" key="5">
    <source>
        <dbReference type="ARBA" id="ARBA00022840"/>
    </source>
</evidence>
<dbReference type="GO" id="GO:0051301">
    <property type="term" value="P:cell division"/>
    <property type="evidence" value="ECO:0007669"/>
    <property type="project" value="UniProtKB-KW"/>
</dbReference>
<dbReference type="SUPFAM" id="SSF63418">
    <property type="entry name" value="MurE/MurF N-terminal domain"/>
    <property type="match status" value="1"/>
</dbReference>
<comment type="pathway">
    <text evidence="10">Cell wall biogenesis; peptidoglycan biosynthesis.</text>
</comment>
<comment type="catalytic activity">
    <reaction evidence="10">
        <text>D-alanyl-D-alanine + UDP-N-acetyl-alpha-D-muramoyl-L-alanyl-gamma-D-glutamyl-meso-2,6-diaminopimelate + ATP = UDP-N-acetyl-alpha-D-muramoyl-L-alanyl-gamma-D-glutamyl-meso-2,6-diaminopimeloyl-D-alanyl-D-alanine + ADP + phosphate + H(+)</text>
        <dbReference type="Rhea" id="RHEA:28374"/>
        <dbReference type="ChEBI" id="CHEBI:15378"/>
        <dbReference type="ChEBI" id="CHEBI:30616"/>
        <dbReference type="ChEBI" id="CHEBI:43474"/>
        <dbReference type="ChEBI" id="CHEBI:57822"/>
        <dbReference type="ChEBI" id="CHEBI:61386"/>
        <dbReference type="ChEBI" id="CHEBI:83905"/>
        <dbReference type="ChEBI" id="CHEBI:456216"/>
        <dbReference type="EC" id="6.3.2.10"/>
    </reaction>
</comment>
<name>A0A0H5BX03_9ENTR</name>
<dbReference type="Gene3D" id="3.40.1390.10">
    <property type="entry name" value="MurE/MurF, N-terminal domain"/>
    <property type="match status" value="1"/>
</dbReference>
<keyword evidence="3 10" id="KW-0132">Cell division</keyword>
<evidence type="ECO:0000256" key="10">
    <source>
        <dbReference type="HAMAP-Rule" id="MF_02019"/>
    </source>
</evidence>
<dbReference type="Proteomes" id="UP000242753">
    <property type="component" value="Chromosome I"/>
</dbReference>
<evidence type="ECO:0000256" key="3">
    <source>
        <dbReference type="ARBA" id="ARBA00022618"/>
    </source>
</evidence>
<dbReference type="GO" id="GO:0008766">
    <property type="term" value="F:UDP-N-acetylmuramoylalanyl-D-glutamyl-2,6-diaminopimelate-D-alanyl-D-alanine ligase activity"/>
    <property type="evidence" value="ECO:0007669"/>
    <property type="project" value="RHEA"/>
</dbReference>
<dbReference type="SUPFAM" id="SSF53244">
    <property type="entry name" value="MurD-like peptide ligases, peptide-binding domain"/>
    <property type="match status" value="1"/>
</dbReference>
<dbReference type="InterPro" id="IPR036565">
    <property type="entry name" value="Mur-like_cat_sf"/>
</dbReference>
<dbReference type="PANTHER" id="PTHR43024:SF1">
    <property type="entry name" value="UDP-N-ACETYLMURAMOYL-TRIPEPTIDE--D-ALANYL-D-ALANINE LIGASE"/>
    <property type="match status" value="1"/>
</dbReference>
<dbReference type="RefSeq" id="WP_281264009.1">
    <property type="nucleotide sequence ID" value="NZ_LN774881.1"/>
</dbReference>
<dbReference type="InterPro" id="IPR035911">
    <property type="entry name" value="MurE/MurF_N"/>
</dbReference>
<dbReference type="GO" id="GO:0071555">
    <property type="term" value="P:cell wall organization"/>
    <property type="evidence" value="ECO:0007669"/>
    <property type="project" value="UniProtKB-KW"/>
</dbReference>
<keyword evidence="6 10" id="KW-0133">Cell shape</keyword>
<gene>
    <name evidence="10 12" type="primary">murF</name>
    <name evidence="12" type="ORF">WEOB_161</name>
</gene>
<dbReference type="HAMAP" id="MF_02019">
    <property type="entry name" value="MurF"/>
    <property type="match status" value="1"/>
</dbReference>
<reference evidence="13" key="1">
    <citation type="submission" date="2015-01" db="EMBL/GenBank/DDBJ databases">
        <authorList>
            <person name="Manzano-Marin A."/>
            <person name="Manzano-Marin A."/>
        </authorList>
    </citation>
    <scope>NUCLEOTIDE SEQUENCE [LARGE SCALE GENOMIC DNA]</scope>
    <source>
        <strain evidence="13">obscurior</strain>
    </source>
</reference>
<keyword evidence="8 10" id="KW-0131">Cell cycle</keyword>
<dbReference type="GO" id="GO:0005737">
    <property type="term" value="C:cytoplasm"/>
    <property type="evidence" value="ECO:0007669"/>
    <property type="project" value="UniProtKB-SubCell"/>
</dbReference>
<dbReference type="PANTHER" id="PTHR43024">
    <property type="entry name" value="UDP-N-ACETYLMURAMOYL-TRIPEPTIDE--D-ALANYL-D-ALANINE LIGASE"/>
    <property type="match status" value="1"/>
</dbReference>
<evidence type="ECO:0000256" key="9">
    <source>
        <dbReference type="ARBA" id="ARBA00023316"/>
    </source>
</evidence>
<dbReference type="NCBIfam" id="TIGR01143">
    <property type="entry name" value="murF"/>
    <property type="match status" value="1"/>
</dbReference>
<dbReference type="GO" id="GO:0047480">
    <property type="term" value="F:UDP-N-acetylmuramoyl-tripeptide-D-alanyl-D-alanine ligase activity"/>
    <property type="evidence" value="ECO:0007669"/>
    <property type="project" value="UniProtKB-UniRule"/>
</dbReference>
<evidence type="ECO:0000313" key="13">
    <source>
        <dbReference type="Proteomes" id="UP000242753"/>
    </source>
</evidence>
<dbReference type="InterPro" id="IPR036615">
    <property type="entry name" value="Mur_ligase_C_dom_sf"/>
</dbReference>
<accession>A0A0H5BX03</accession>
<dbReference type="KEGG" id="wca:WEOB_161"/>
<feature type="binding site" evidence="10">
    <location>
        <begin position="110"/>
        <end position="116"/>
    </location>
    <ligand>
        <name>ATP</name>
        <dbReference type="ChEBI" id="CHEBI:30616"/>
    </ligand>
</feature>
<comment type="function">
    <text evidence="10">Involved in cell wall formation. Catalyzes the final step in the synthesis of UDP-N-acetylmuramoyl-pentapeptide, the precursor of murein.</text>
</comment>
<dbReference type="Pfam" id="PF08245">
    <property type="entry name" value="Mur_ligase_M"/>
    <property type="match status" value="1"/>
</dbReference>
<keyword evidence="9 10" id="KW-0961">Cell wall biogenesis/degradation</keyword>
<evidence type="ECO:0000259" key="11">
    <source>
        <dbReference type="Pfam" id="PF08245"/>
    </source>
</evidence>
<evidence type="ECO:0000256" key="2">
    <source>
        <dbReference type="ARBA" id="ARBA00022598"/>
    </source>
</evidence>
<dbReference type="InterPro" id="IPR051046">
    <property type="entry name" value="MurCDEF_CellWall_CoF430Synth"/>
</dbReference>
<dbReference type="UniPathway" id="UPA00219"/>
<keyword evidence="2 10" id="KW-0436">Ligase</keyword>
<dbReference type="Gene3D" id="3.40.1190.10">
    <property type="entry name" value="Mur-like, catalytic domain"/>
    <property type="match status" value="1"/>
</dbReference>
<dbReference type="EC" id="6.3.2.10" evidence="10"/>
<proteinExistence type="inferred from homology"/>
<evidence type="ECO:0000256" key="8">
    <source>
        <dbReference type="ARBA" id="ARBA00023306"/>
    </source>
</evidence>